<protein>
    <submittedName>
        <fullName evidence="3">Uncharacterized protein</fullName>
    </submittedName>
</protein>
<proteinExistence type="inferred from homology"/>
<evidence type="ECO:0000313" key="3">
    <source>
        <dbReference type="EMBL" id="KAL3502952.1"/>
    </source>
</evidence>
<keyword evidence="2" id="KW-0698">rRNA processing</keyword>
<gene>
    <name evidence="3" type="ORF">ACH5RR_037401</name>
</gene>
<accession>A0ABD2YAR9</accession>
<comment type="caution">
    <text evidence="3">The sequence shown here is derived from an EMBL/GenBank/DDBJ whole genome shotgun (WGS) entry which is preliminary data.</text>
</comment>
<evidence type="ECO:0000313" key="4">
    <source>
        <dbReference type="Proteomes" id="UP001630127"/>
    </source>
</evidence>
<dbReference type="GO" id="GO:0006364">
    <property type="term" value="P:rRNA processing"/>
    <property type="evidence" value="ECO:0007669"/>
    <property type="project" value="UniProtKB-KW"/>
</dbReference>
<keyword evidence="4" id="KW-1185">Reference proteome</keyword>
<sequence>MDSLSDDCANEWSGLHTRVKSQPLILDLFSLLARSKENVCIDDVEDFLNDSMLSLGVEIADDNIEEIEEKLMLMQEECLEGDFSSIQRLRQQILY</sequence>
<name>A0ABD2YAR9_9GENT</name>
<reference evidence="3 4" key="1">
    <citation type="submission" date="2024-11" db="EMBL/GenBank/DDBJ databases">
        <title>A near-complete genome assembly of Cinchona calisaya.</title>
        <authorList>
            <person name="Lian D.C."/>
            <person name="Zhao X.W."/>
            <person name="Wei L."/>
        </authorList>
    </citation>
    <scope>NUCLEOTIDE SEQUENCE [LARGE SCALE GENOMIC DNA]</scope>
    <source>
        <tissue evidence="3">Nenye</tissue>
    </source>
</reference>
<dbReference type="EMBL" id="JBJUIK010000015">
    <property type="protein sequence ID" value="KAL3502952.1"/>
    <property type="molecule type" value="Genomic_DNA"/>
</dbReference>
<dbReference type="InterPro" id="IPR019398">
    <property type="entry name" value="Pre-rRNA_process_TSR2"/>
</dbReference>
<evidence type="ECO:0000256" key="1">
    <source>
        <dbReference type="ARBA" id="ARBA00006524"/>
    </source>
</evidence>
<dbReference type="PANTHER" id="PTHR21250">
    <property type="entry name" value="PRE-RRNA-PROCESSING PROTEIN TSR2 HOMOLOG"/>
    <property type="match status" value="1"/>
</dbReference>
<dbReference type="Proteomes" id="UP001630127">
    <property type="component" value="Unassembled WGS sequence"/>
</dbReference>
<organism evidence="3 4">
    <name type="scientific">Cinchona calisaya</name>
    <dbReference type="NCBI Taxonomy" id="153742"/>
    <lineage>
        <taxon>Eukaryota</taxon>
        <taxon>Viridiplantae</taxon>
        <taxon>Streptophyta</taxon>
        <taxon>Embryophyta</taxon>
        <taxon>Tracheophyta</taxon>
        <taxon>Spermatophyta</taxon>
        <taxon>Magnoliopsida</taxon>
        <taxon>eudicotyledons</taxon>
        <taxon>Gunneridae</taxon>
        <taxon>Pentapetalae</taxon>
        <taxon>asterids</taxon>
        <taxon>lamiids</taxon>
        <taxon>Gentianales</taxon>
        <taxon>Rubiaceae</taxon>
        <taxon>Cinchonoideae</taxon>
        <taxon>Cinchoneae</taxon>
        <taxon>Cinchona</taxon>
    </lineage>
</organism>
<dbReference type="AlphaFoldDB" id="A0ABD2YAR9"/>
<comment type="similarity">
    <text evidence="1">Belongs to the TSR2 family.</text>
</comment>
<evidence type="ECO:0000256" key="2">
    <source>
        <dbReference type="ARBA" id="ARBA00022552"/>
    </source>
</evidence>